<dbReference type="Gene3D" id="1.20.910.10">
    <property type="entry name" value="Heme oxygenase-like"/>
    <property type="match status" value="1"/>
</dbReference>
<dbReference type="InterPro" id="IPR036412">
    <property type="entry name" value="HAD-like_sf"/>
</dbReference>
<dbReference type="InterPro" id="IPR050967">
    <property type="entry name" value="Thiamine_Salvage_TenA"/>
</dbReference>
<dbReference type="SUPFAM" id="SSF56784">
    <property type="entry name" value="HAD-like"/>
    <property type="match status" value="1"/>
</dbReference>
<dbReference type="GO" id="GO:0005829">
    <property type="term" value="C:cytosol"/>
    <property type="evidence" value="ECO:0007669"/>
    <property type="project" value="TreeGrafter"/>
</dbReference>
<dbReference type="PANTHER" id="PTHR43198">
    <property type="entry name" value="BIFUNCTIONAL TH2 PROTEIN"/>
    <property type="match status" value="1"/>
</dbReference>
<protein>
    <submittedName>
        <fullName evidence="2">Uncharacterized protein</fullName>
    </submittedName>
</protein>
<evidence type="ECO:0000313" key="2">
    <source>
        <dbReference type="EMBL" id="SBT72304.1"/>
    </source>
</evidence>
<keyword evidence="1" id="KW-0812">Transmembrane</keyword>
<sequence>MKDIKLLLEKLRTRREKEFDKDVKILIDLKKHIHVSRTKKGYKSSVTEEDNCLSSENFKNCIVYVEKVYKNLKRKTLYEHSYYSNVINSYHKSSHYNAIMNYSDDDSTSRGSRFISGMISCINSGSTDNGSCLPFSPLGVRTEKNVNLIKFFHMYLIRKYCEKSFYKCLHSEFTRAITYNYLDTNHFYKCLESELYLLYSYIQLFSSVLLKNENINEQHPIRMCSELLSNIYEQLNVLRKKGTSKNVQPYDEEKSVPHNSIIKYVYFIVHFLSKNKNYNYLNLLYGIYSFIYIFSNVYYTCFMSFNKVKAEKYIEAHDQKKINYEAKLSSNERVVFPHGDKSYEDKFILYYKYINEYANVNFMELNEFLLYFLSKESVHKNNYHFNDIMKDLNIIKYATNLQKLFFTQVFTSTQKDDILHHNGKYTAIRRNICKKICTVTENSPLYLDLTPEKKEAFQKYVELIREDGNSVYSTNYAQGSNSNETSICLSNSGEGSPRLHIHQECLVNSQFDHLFFEQTTFNIDDALFPKNGNEKGKMLEGITSEEFSGTGEKEFKRNDHINMEGVKQNERFSTTDNDEKKRGWKEEKEYFLKNFNDIYEGEENRLHCIDEFYYIAIDFDKTIIKKDSYSFFFKMLERKYYKSSYSKGNVNKDGSGNENGIGIGNGKGAKLTQEDIHFFKSFSMDKMKEKKIHSVEERIEYLHKINEWFIIEENTILEKLEDEKNISEPYSDSYYYYLKLVDNLHVSYSMLIAYYDILKDINVDVLNNLINESYDNFQVNDYFLEVFLHLMNHKQKNRKTFYFDIITLNLKKQICLYTIRNNLLKVKGVPIQSGVLHNSSSTTTTTATTTAATTAATTATTTAATTATTGLGENSTSLPLPVNECTSEQVEDTHDENDYYQIFKKYFNVYYSKTHTYDKEKRIYTGNFEYNKLKIKHEKYNEADSIEEKVTLCSLFDKTRIKTKVCSLLTNINHNLSAFIGDSLIDLDAMLSADIPILIGHNDLLIKFCEKHSIMIKPLVFAAAKVEQLKRRNRNRNINGNINNYESVKSDTIEYIEGMHQKKVAPGKFISITTERSEQLNDIYDENKKIIYSTESWLEIGIFLFGDI</sequence>
<keyword evidence="1" id="KW-1133">Transmembrane helix</keyword>
<dbReference type="PANTHER" id="PTHR43198:SF2">
    <property type="entry name" value="SI:CH1073-67J19.1-RELATED"/>
    <property type="match status" value="1"/>
</dbReference>
<proteinExistence type="predicted"/>
<organism evidence="2 3">
    <name type="scientific">Plasmodium malariae</name>
    <dbReference type="NCBI Taxonomy" id="5858"/>
    <lineage>
        <taxon>Eukaryota</taxon>
        <taxon>Sar</taxon>
        <taxon>Alveolata</taxon>
        <taxon>Apicomplexa</taxon>
        <taxon>Aconoidasida</taxon>
        <taxon>Haemosporida</taxon>
        <taxon>Plasmodiidae</taxon>
        <taxon>Plasmodium</taxon>
        <taxon>Plasmodium (Plasmodium)</taxon>
    </lineage>
</organism>
<accession>A0A1C3KF91</accession>
<dbReference type="AlphaFoldDB" id="A0A1C3KF91"/>
<dbReference type="Proteomes" id="UP000219799">
    <property type="component" value="Chromosome 13"/>
</dbReference>
<evidence type="ECO:0000256" key="1">
    <source>
        <dbReference type="SAM" id="Phobius"/>
    </source>
</evidence>
<feature type="transmembrane region" description="Helical" evidence="1">
    <location>
        <begin position="280"/>
        <end position="299"/>
    </location>
</feature>
<dbReference type="VEuPathDB" id="PlasmoDB:PmUG01_13037800"/>
<dbReference type="EMBL" id="LT594501">
    <property type="protein sequence ID" value="SBT72304.1"/>
    <property type="molecule type" value="Genomic_DNA"/>
</dbReference>
<evidence type="ECO:0000313" key="3">
    <source>
        <dbReference type="Proteomes" id="UP000219799"/>
    </source>
</evidence>
<name>A0A1C3KF91_PLAMA</name>
<reference evidence="2 3" key="1">
    <citation type="submission" date="2016-06" db="EMBL/GenBank/DDBJ databases">
        <authorList>
            <consortium name="Pathogen Informatics"/>
        </authorList>
    </citation>
    <scope>NUCLEOTIDE SEQUENCE [LARGE SCALE GENOMIC DNA]</scope>
    <source>
        <strain evidence="2">PmlGA01</strain>
    </source>
</reference>
<dbReference type="InterPro" id="IPR016084">
    <property type="entry name" value="Haem_Oase-like_multi-hlx"/>
</dbReference>
<keyword evidence="1" id="KW-0472">Membrane</keyword>
<gene>
    <name evidence="2" type="primary">PmlGA01_130031100</name>
    <name evidence="2" type="ORF">PMLGA01_130031100</name>
</gene>